<dbReference type="OrthoDB" id="681218at2759"/>
<reference evidence="27 28" key="1">
    <citation type="submission" date="2013-09" db="EMBL/GenBank/DDBJ databases">
        <title>Corchorus capsularis genome sequencing.</title>
        <authorList>
            <person name="Alam M."/>
            <person name="Haque M.S."/>
            <person name="Islam M.S."/>
            <person name="Emdad E.M."/>
            <person name="Islam M.M."/>
            <person name="Ahmed B."/>
            <person name="Halim A."/>
            <person name="Hossen Q.M.M."/>
            <person name="Hossain M.Z."/>
            <person name="Ahmed R."/>
            <person name="Khan M.M."/>
            <person name="Islam R."/>
            <person name="Rashid M.M."/>
            <person name="Khan S.A."/>
            <person name="Rahman M.S."/>
            <person name="Alam M."/>
        </authorList>
    </citation>
    <scope>NUCLEOTIDE SEQUENCE [LARGE SCALE GENOMIC DNA]</scope>
    <source>
        <strain evidence="28">cv. CVL-1</strain>
        <tissue evidence="27">Whole seedling</tissue>
    </source>
</reference>
<dbReference type="CDD" id="cd14066">
    <property type="entry name" value="STKc_IRAK"/>
    <property type="match status" value="1"/>
</dbReference>
<dbReference type="STRING" id="210143.A0A1R3IMF7"/>
<keyword evidence="22" id="KW-0206">Cytoskeleton</keyword>
<feature type="region of interest" description="Disordered" evidence="24">
    <location>
        <begin position="947"/>
        <end position="971"/>
    </location>
</feature>
<keyword evidence="15" id="KW-0547">Nucleotide-binding</keyword>
<evidence type="ECO:0000256" key="25">
    <source>
        <dbReference type="SAM" id="Phobius"/>
    </source>
</evidence>
<keyword evidence="18 25" id="KW-1133">Transmembrane helix</keyword>
<dbReference type="GO" id="GO:0005634">
    <property type="term" value="C:nucleus"/>
    <property type="evidence" value="ECO:0007669"/>
    <property type="project" value="UniProtKB-SubCell"/>
</dbReference>
<evidence type="ECO:0000256" key="22">
    <source>
        <dbReference type="ARBA" id="ARBA00023212"/>
    </source>
</evidence>
<feature type="compositionally biased region" description="Polar residues" evidence="24">
    <location>
        <begin position="643"/>
        <end position="652"/>
    </location>
</feature>
<dbReference type="GO" id="GO:0005819">
    <property type="term" value="C:spindle"/>
    <property type="evidence" value="ECO:0007669"/>
    <property type="project" value="UniProtKB-SubCell"/>
</dbReference>
<sequence length="2206" mass="244477">MSTIEKALVQIFESKNQIIEHVKQQILVFDHHLASKCLIDGFVPPPWLLSTSPSELNKEDLISELLFPHHRPSIPYCSLYQKPVVTIDNVQLPDVSCSGVDALNEGLGQCLTGKADELDPSVTSPPQDCRDGMTSDICPDPGLSLARIQRSKSRQRALEHRSAKSCKKVESSEKNGDATGSQNKGSKIASLLSDPLDKLELIRSGDAVAHCAMAKGWSETVAIFSVQPSKSSSGASHADNTSCVAKQDGVVCTDSISKSEQQPGVVQEILEPKVLEPIHNSVSCLVKTEERGQCWSKERGENIDSGRITRSRRSAKSPMFANGPANQGNSFSITEQDGIVVTESINKSRIQPDADSELLQLVKPVDNVEASVVEKKEKGECKRGESSYSGIITRSRSCVQSPKSVNELSRSYKTFDAVKDDDNLLPELISESIQQHNVVREFLQSVSPGIISNESCRSRKVRGDQSMEKDIKVHQGRITRSRGSSQQNSRSNNHLKLDSCSDRSINDGICKSVQLACSFDSSNESCGRQAKTCDYQKENAVVDQYSNGSTRSTANRSSKLLKLVDSSHTLEYEVPQSKLTTSNKCPYAKSSDRSEEVELKEVSGTQINSLPCANESDFADLNQSEAIVADTDEDSDKLIKSPSAGSASNLDGTSHPPLVNSLNRYERVELEVAGISPHSESAMMVMPKQLDFDNLGQCSLNEASVSETEEEMVSLEKKPPTPLPSAYKMGEVPPLTYQEKCDLSLEKQLPEDQEAVNQKMESSPSQNQNANTMGRFIVEGIESVLDPTYAKSSEHVAIPSIHPGRHSGSNLEGSWPHKRRRIDSQQSISLSLSSKEEDITRLNTDKSLLNEDWHEGKHSSKEKGRSENTPSTIVQKQFDVASFSSLPKETLEDYEDHSVEGIGAVELSSIRFGSTGECTADENQILLNILDKSEFGNIEHLTCEKMSEQENKSEFREDGENLSSPISSPCQPPTDVINAARISPDLEGFILQTDSEEICIGGDAISFDKLDLPKNTIARASILEQLCKSACTHTPSSQFPTTYRLHQKTDFYQSVPNGLLECMDQMALPNNIDRKGQVKVSSSSFSEDVNNAFLRGSFSDCFPCSSSQINGDVKKPYLSPVGKLWDRITSKSGSSERKSSLIPELPCISEENEITDEVVDAFQEGSASKVVTCSVKRKPLTEIRECPDIPASVSGAEIFTVRDSLDSVNTAYSFTGTENRVKQKVGKYNAGNRRDTNKIIPPRENGTKRASESIRNRFNKAEQSEKPSLRKGGPSFLQKESKVNNIVSNISSFIPIVQQKQAASIITGKRDVKVKALEAAEAAKRLAEKKEHDRKMKKEALKLERARLEQENLRQLELEKKKKEEERKKKEADMAAKKRQREEEERLEKERKRKRVEEARRQQRAPEEKLCAKKDDKEKNGQRPQTMKVPNEAAKHEKMEKEIAAENEGKTLEMEFKTALASTSDAIKASRTIEDCNAKVVSTGDRATKCDELIADKSQEQSYDISPYKGSDDEEEDEEDDDDEPNRKFIPSWARKSCVALVVTSQQRVDPEVIFSPRGFCSINEASAENTTFDFPYFTFWNFTLLGDSHLKNGVVGLTRELGVPSSSSGSLIYNNPIQFFDQESNITASFSTRFSFAINNVNPSSFGEGLTFFLSPDNQTIGSPEEYLGLVNSSDVDKNKFIAIEFDTKLSTQFNDPDENHVGLDINTLHSIKTADAMLQDIDFKSGNLITAWIDYKNDLRVLNVFLSYSTLKPQTPLLSVDIDLSGYLKQDMYVGFSASTDGSTEIHSIENWSFRTFGFLPVRPGSHPHNVSDSSVTIISDVPASNSTNEHHKRLGLGLGIAGPAFFFVVLVVFGYVSVKKWKDMKIEKCLKAEISTGPREFSYKELYAATRGFHSTRIIGRGAFGNVYKAFFVSSGTVGAVKRSKHSHEGKSEFLAELSIIAGLRHKNLVQLQGWCAEKGELLLVYEFMPNGSLDKVLHPEPDSGVLLTWSHRQNVAVGLASVLAYLHQECERQVIHRDIKTSNIMLDLNFNPRLGDFGLARLMDHDKSPVSTLTAGTMGYLAPEYLQCGKATEKTDVFSFGVVVLEVACGRRPIEREPNSQKMVNLVDWVWGLHSEGRITEAADKRLNGDFKEEEMRKLLLVGLSCAHPDSAERPSIRRVLQILNNEAELVAVPRMKPTLTFSCSLKVEDIVSDDEDSRTTA</sequence>
<dbReference type="CDD" id="cd06899">
    <property type="entry name" value="lectin_legume_LecRK_Arcelin_ConA"/>
    <property type="match status" value="1"/>
</dbReference>
<name>A0A1R3IMF7_COCAP</name>
<feature type="compositionally biased region" description="Low complexity" evidence="24">
    <location>
        <begin position="824"/>
        <end position="833"/>
    </location>
</feature>
<feature type="region of interest" description="Disordered" evidence="24">
    <location>
        <begin position="150"/>
        <end position="186"/>
    </location>
</feature>
<feature type="compositionally biased region" description="Low complexity" evidence="24">
    <location>
        <begin position="481"/>
        <end position="492"/>
    </location>
</feature>
<evidence type="ECO:0000256" key="10">
    <source>
        <dbReference type="ARBA" id="ARBA00022527"/>
    </source>
</evidence>
<keyword evidence="14" id="KW-0430">Lectin</keyword>
<evidence type="ECO:0000313" key="27">
    <source>
        <dbReference type="EMBL" id="OMO83757.1"/>
    </source>
</evidence>
<dbReference type="Gene3D" id="2.60.120.200">
    <property type="match status" value="1"/>
</dbReference>
<dbReference type="FunFam" id="3.30.200.20:FF:000372">
    <property type="entry name" value="L-type lectin-domain containing receptor kinase VIII.1"/>
    <property type="match status" value="1"/>
</dbReference>
<dbReference type="GO" id="GO:0005524">
    <property type="term" value="F:ATP binding"/>
    <property type="evidence" value="ECO:0007669"/>
    <property type="project" value="UniProtKB-KW"/>
</dbReference>
<dbReference type="SMART" id="SM00220">
    <property type="entry name" value="S_TKc"/>
    <property type="match status" value="1"/>
</dbReference>
<feature type="region of interest" description="Disordered" evidence="24">
    <location>
        <begin position="115"/>
        <end position="136"/>
    </location>
</feature>
<dbReference type="Gramene" id="OMO83757">
    <property type="protein sequence ID" value="OMO83757"/>
    <property type="gene ID" value="CCACVL1_11221"/>
</dbReference>
<dbReference type="InterPro" id="IPR001220">
    <property type="entry name" value="Legume_lectin_dom"/>
</dbReference>
<comment type="similarity">
    <text evidence="5">Belongs to the INCENP family.</text>
</comment>
<dbReference type="SUPFAM" id="SSF49899">
    <property type="entry name" value="Concanavalin A-like lectins/glucanases"/>
    <property type="match status" value="1"/>
</dbReference>
<evidence type="ECO:0000256" key="6">
    <source>
        <dbReference type="ARBA" id="ARBA00010217"/>
    </source>
</evidence>
<feature type="compositionally biased region" description="Basic and acidic residues" evidence="24">
    <location>
        <begin position="1344"/>
        <end position="1421"/>
    </location>
</feature>
<dbReference type="InterPro" id="IPR050528">
    <property type="entry name" value="L-type_Lectin-RKs"/>
</dbReference>
<evidence type="ECO:0000313" key="28">
    <source>
        <dbReference type="Proteomes" id="UP000188268"/>
    </source>
</evidence>
<keyword evidence="11" id="KW-0808">Transferase</keyword>
<evidence type="ECO:0000256" key="9">
    <source>
        <dbReference type="ARBA" id="ARBA00022490"/>
    </source>
</evidence>
<feature type="region of interest" description="Disordered" evidence="24">
    <location>
        <begin position="850"/>
        <end position="873"/>
    </location>
</feature>
<feature type="region of interest" description="Disordered" evidence="24">
    <location>
        <begin position="308"/>
        <end position="331"/>
    </location>
</feature>
<dbReference type="GO" id="GO:0002229">
    <property type="term" value="P:defense response to oomycetes"/>
    <property type="evidence" value="ECO:0007669"/>
    <property type="project" value="UniProtKB-ARBA"/>
</dbReference>
<dbReference type="PROSITE" id="PS00108">
    <property type="entry name" value="PROTEIN_KINASE_ST"/>
    <property type="match status" value="1"/>
</dbReference>
<keyword evidence="13" id="KW-0732">Signal</keyword>
<evidence type="ECO:0000256" key="2">
    <source>
        <dbReference type="ARBA" id="ARBA00004186"/>
    </source>
</evidence>
<keyword evidence="28" id="KW-1185">Reference proteome</keyword>
<keyword evidence="16" id="KW-0418">Kinase</keyword>
<dbReference type="InterPro" id="IPR005635">
    <property type="entry name" value="Inner_centromere_prot_ARK-bd"/>
</dbReference>
<evidence type="ECO:0000256" key="15">
    <source>
        <dbReference type="ARBA" id="ARBA00022741"/>
    </source>
</evidence>
<dbReference type="GO" id="GO:0030246">
    <property type="term" value="F:carbohydrate binding"/>
    <property type="evidence" value="ECO:0007669"/>
    <property type="project" value="UniProtKB-KW"/>
</dbReference>
<dbReference type="InterPro" id="IPR013320">
    <property type="entry name" value="ConA-like_dom_sf"/>
</dbReference>
<dbReference type="GO" id="GO:0004674">
    <property type="term" value="F:protein serine/threonine kinase activity"/>
    <property type="evidence" value="ECO:0007669"/>
    <property type="project" value="UniProtKB-KW"/>
</dbReference>
<dbReference type="InterPro" id="IPR011009">
    <property type="entry name" value="Kinase-like_dom_sf"/>
</dbReference>
<comment type="subcellular location">
    <subcellularLocation>
        <location evidence="3">Cell membrane</location>
        <topology evidence="3">Single-pass type I membrane protein</topology>
    </subcellularLocation>
    <subcellularLocation>
        <location evidence="2">Cytoplasm</location>
        <location evidence="2">Cytoskeleton</location>
        <location evidence="2">Spindle</location>
    </subcellularLocation>
    <subcellularLocation>
        <location evidence="1">Nucleus</location>
    </subcellularLocation>
</comment>
<dbReference type="PROSITE" id="PS50011">
    <property type="entry name" value="PROTEIN_KINASE_DOM"/>
    <property type="match status" value="1"/>
</dbReference>
<feature type="compositionally biased region" description="Basic and acidic residues" evidence="24">
    <location>
        <begin position="850"/>
        <end position="866"/>
    </location>
</feature>
<keyword evidence="20" id="KW-0675">Receptor</keyword>
<comment type="caution">
    <text evidence="27">The sequence shown here is derived from an EMBL/GenBank/DDBJ whole genome shotgun (WGS) entry which is preliminary data.</text>
</comment>
<evidence type="ECO:0000256" key="4">
    <source>
        <dbReference type="ARBA" id="ARBA00008536"/>
    </source>
</evidence>
<comment type="similarity">
    <text evidence="6">In the C-terminal section; belongs to the protein kinase superfamily. Ser/Thr protein kinase family.</text>
</comment>
<evidence type="ECO:0000256" key="11">
    <source>
        <dbReference type="ARBA" id="ARBA00022679"/>
    </source>
</evidence>
<dbReference type="GO" id="GO:0005886">
    <property type="term" value="C:plasma membrane"/>
    <property type="evidence" value="ECO:0007669"/>
    <property type="project" value="UniProtKB-SubCell"/>
</dbReference>
<keyword evidence="12 25" id="KW-0812">Transmembrane</keyword>
<evidence type="ECO:0000256" key="13">
    <source>
        <dbReference type="ARBA" id="ARBA00022729"/>
    </source>
</evidence>
<gene>
    <name evidence="27" type="ORF">CCACVL1_11221</name>
</gene>
<dbReference type="InterPro" id="IPR008271">
    <property type="entry name" value="Ser/Thr_kinase_AS"/>
</dbReference>
<keyword evidence="8" id="KW-1003">Cell membrane</keyword>
<protein>
    <recommendedName>
        <fullName evidence="7">non-specific serine/threonine protein kinase</fullName>
        <ecNumber evidence="7">2.7.11.1</ecNumber>
    </recommendedName>
</protein>
<evidence type="ECO:0000256" key="19">
    <source>
        <dbReference type="ARBA" id="ARBA00023136"/>
    </source>
</evidence>
<dbReference type="SUPFAM" id="SSF56112">
    <property type="entry name" value="Protein kinase-like (PK-like)"/>
    <property type="match status" value="1"/>
</dbReference>
<dbReference type="OMA" id="TTIECAG"/>
<dbReference type="PANTHER" id="PTHR27007">
    <property type="match status" value="1"/>
</dbReference>
<feature type="region of interest" description="Disordered" evidence="24">
    <location>
        <begin position="630"/>
        <end position="658"/>
    </location>
</feature>
<organism evidence="27 28">
    <name type="scientific">Corchorus capsularis</name>
    <name type="common">Jute</name>
    <dbReference type="NCBI Taxonomy" id="210143"/>
    <lineage>
        <taxon>Eukaryota</taxon>
        <taxon>Viridiplantae</taxon>
        <taxon>Streptophyta</taxon>
        <taxon>Embryophyta</taxon>
        <taxon>Tracheophyta</taxon>
        <taxon>Spermatophyta</taxon>
        <taxon>Magnoliopsida</taxon>
        <taxon>eudicotyledons</taxon>
        <taxon>Gunneridae</taxon>
        <taxon>Pentapetalae</taxon>
        <taxon>rosids</taxon>
        <taxon>malvids</taxon>
        <taxon>Malvales</taxon>
        <taxon>Malvaceae</taxon>
        <taxon>Grewioideae</taxon>
        <taxon>Apeibeae</taxon>
        <taxon>Corchorus</taxon>
    </lineage>
</organism>
<evidence type="ECO:0000256" key="21">
    <source>
        <dbReference type="ARBA" id="ARBA00023180"/>
    </source>
</evidence>
<evidence type="ECO:0000256" key="1">
    <source>
        <dbReference type="ARBA" id="ARBA00004123"/>
    </source>
</evidence>
<proteinExistence type="inferred from homology"/>
<feature type="region of interest" description="Disordered" evidence="24">
    <location>
        <begin position="457"/>
        <end position="498"/>
    </location>
</feature>
<evidence type="ECO:0000259" key="26">
    <source>
        <dbReference type="PROSITE" id="PS50011"/>
    </source>
</evidence>
<dbReference type="Proteomes" id="UP000188268">
    <property type="component" value="Unassembled WGS sequence"/>
</dbReference>
<dbReference type="EMBL" id="AWWV01009837">
    <property type="protein sequence ID" value="OMO83757.1"/>
    <property type="molecule type" value="Genomic_DNA"/>
</dbReference>
<evidence type="ECO:0000256" key="17">
    <source>
        <dbReference type="ARBA" id="ARBA00022840"/>
    </source>
</evidence>
<dbReference type="FunFam" id="1.10.510.10:FF:000342">
    <property type="entry name" value="L-type lectin-domain containing receptor kinase VIII.1"/>
    <property type="match status" value="1"/>
</dbReference>
<evidence type="ECO:0000256" key="3">
    <source>
        <dbReference type="ARBA" id="ARBA00004251"/>
    </source>
</evidence>
<feature type="compositionally biased region" description="Basic and acidic residues" evidence="24">
    <location>
        <begin position="947"/>
        <end position="959"/>
    </location>
</feature>
<feature type="transmembrane region" description="Helical" evidence="25">
    <location>
        <begin position="1837"/>
        <end position="1861"/>
    </location>
</feature>
<evidence type="ECO:0000256" key="14">
    <source>
        <dbReference type="ARBA" id="ARBA00022734"/>
    </source>
</evidence>
<evidence type="ECO:0000256" key="12">
    <source>
        <dbReference type="ARBA" id="ARBA00022692"/>
    </source>
</evidence>
<evidence type="ECO:0000256" key="7">
    <source>
        <dbReference type="ARBA" id="ARBA00012513"/>
    </source>
</evidence>
<feature type="compositionally biased region" description="Acidic residues" evidence="24">
    <location>
        <begin position="1512"/>
        <end position="1524"/>
    </location>
</feature>
<keyword evidence="19 25" id="KW-0472">Membrane</keyword>
<feature type="domain" description="Protein kinase" evidence="26">
    <location>
        <begin position="1896"/>
        <end position="2174"/>
    </location>
</feature>
<evidence type="ECO:0000256" key="20">
    <source>
        <dbReference type="ARBA" id="ARBA00023170"/>
    </source>
</evidence>
<evidence type="ECO:0000256" key="5">
    <source>
        <dbReference type="ARBA" id="ARBA00010042"/>
    </source>
</evidence>
<feature type="compositionally biased region" description="Basic and acidic residues" evidence="24">
    <location>
        <begin position="461"/>
        <end position="473"/>
    </location>
</feature>
<keyword evidence="17" id="KW-0067">ATP-binding</keyword>
<evidence type="ECO:0000256" key="16">
    <source>
        <dbReference type="ARBA" id="ARBA00022777"/>
    </source>
</evidence>
<evidence type="ECO:0000256" key="18">
    <source>
        <dbReference type="ARBA" id="ARBA00022989"/>
    </source>
</evidence>
<evidence type="ECO:0000256" key="8">
    <source>
        <dbReference type="ARBA" id="ARBA00022475"/>
    </source>
</evidence>
<feature type="region of interest" description="Disordered" evidence="24">
    <location>
        <begin position="1344"/>
        <end position="1440"/>
    </location>
</feature>
<dbReference type="Pfam" id="PF03941">
    <property type="entry name" value="INCENP_ARK-bind"/>
    <property type="match status" value="1"/>
</dbReference>
<dbReference type="InterPro" id="IPR000719">
    <property type="entry name" value="Prot_kinase_dom"/>
</dbReference>
<dbReference type="EC" id="2.7.11.1" evidence="7"/>
<dbReference type="Pfam" id="PF00139">
    <property type="entry name" value="Lectin_legB"/>
    <property type="match status" value="1"/>
</dbReference>
<evidence type="ECO:0000256" key="24">
    <source>
        <dbReference type="SAM" id="MobiDB-lite"/>
    </source>
</evidence>
<accession>A0A1R3IMF7</accession>
<feature type="region of interest" description="Disordered" evidence="24">
    <location>
        <begin position="1232"/>
        <end position="1253"/>
    </location>
</feature>
<dbReference type="Gene3D" id="1.10.510.10">
    <property type="entry name" value="Transferase(Phosphotransferase) domain 1"/>
    <property type="match status" value="1"/>
</dbReference>
<keyword evidence="10" id="KW-0723">Serine/threonine-protein kinase</keyword>
<dbReference type="Gene3D" id="3.30.200.20">
    <property type="entry name" value="Phosphorylase Kinase, domain 1"/>
    <property type="match status" value="1"/>
</dbReference>
<keyword evidence="21" id="KW-0325">Glycoprotein</keyword>
<feature type="compositionally biased region" description="Basic and acidic residues" evidence="24">
    <location>
        <begin position="156"/>
        <end position="176"/>
    </location>
</feature>
<dbReference type="Pfam" id="PF00069">
    <property type="entry name" value="Pkinase"/>
    <property type="match status" value="1"/>
</dbReference>
<keyword evidence="23" id="KW-0539">Nucleus</keyword>
<comment type="similarity">
    <text evidence="4">In the N-terminal section; belongs to the leguminous lectin family.</text>
</comment>
<dbReference type="FunFam" id="2.60.120.200:FF:000141">
    <property type="entry name" value="L-type lectin-domain containing receptor kinase VIII.1"/>
    <property type="match status" value="1"/>
</dbReference>
<keyword evidence="9" id="KW-0963">Cytoplasm</keyword>
<feature type="region of interest" description="Disordered" evidence="24">
    <location>
        <begin position="1501"/>
        <end position="1529"/>
    </location>
</feature>
<feature type="region of interest" description="Disordered" evidence="24">
    <location>
        <begin position="798"/>
        <end position="836"/>
    </location>
</feature>
<evidence type="ECO:0000256" key="23">
    <source>
        <dbReference type="ARBA" id="ARBA00023242"/>
    </source>
</evidence>